<name>A0A951UNP2_9CYAN</name>
<evidence type="ECO:0000256" key="1">
    <source>
        <dbReference type="ARBA" id="ARBA00022801"/>
    </source>
</evidence>
<dbReference type="Proteomes" id="UP000757435">
    <property type="component" value="Unassembled WGS sequence"/>
</dbReference>
<gene>
    <name evidence="5" type="ORF">KME15_18635</name>
</gene>
<evidence type="ECO:0000259" key="3">
    <source>
        <dbReference type="SMART" id="SM00287"/>
    </source>
</evidence>
<feature type="domain" description="SH3b" evidence="3">
    <location>
        <begin position="232"/>
        <end position="289"/>
    </location>
</feature>
<dbReference type="GO" id="GO:0009253">
    <property type="term" value="P:peptidoglycan catabolic process"/>
    <property type="evidence" value="ECO:0007669"/>
    <property type="project" value="InterPro"/>
</dbReference>
<dbReference type="InterPro" id="IPR002508">
    <property type="entry name" value="MurNAc-LAA_cat"/>
</dbReference>
<evidence type="ECO:0000313" key="5">
    <source>
        <dbReference type="EMBL" id="MBW4660695.1"/>
    </source>
</evidence>
<dbReference type="PANTHER" id="PTHR30404">
    <property type="entry name" value="N-ACETYLMURAMOYL-L-ALANINE AMIDASE"/>
    <property type="match status" value="1"/>
</dbReference>
<comment type="caution">
    <text evidence="5">The sequence shown here is derived from an EMBL/GenBank/DDBJ whole genome shotgun (WGS) entry which is preliminary data.</text>
</comment>
<feature type="domain" description="MurNAc-LAA" evidence="4">
    <location>
        <begin position="470"/>
        <end position="582"/>
    </location>
</feature>
<dbReference type="GO" id="GO:0008745">
    <property type="term" value="F:N-acetylmuramoyl-L-alanine amidase activity"/>
    <property type="evidence" value="ECO:0007669"/>
    <property type="project" value="UniProtKB-EC"/>
</dbReference>
<dbReference type="GO" id="GO:0071555">
    <property type="term" value="P:cell wall organization"/>
    <property type="evidence" value="ECO:0007669"/>
    <property type="project" value="UniProtKB-KW"/>
</dbReference>
<dbReference type="SMART" id="SM00646">
    <property type="entry name" value="Ami_3"/>
    <property type="match status" value="1"/>
</dbReference>
<evidence type="ECO:0000313" key="6">
    <source>
        <dbReference type="Proteomes" id="UP000757435"/>
    </source>
</evidence>
<dbReference type="EMBL" id="JAHHHD010000024">
    <property type="protein sequence ID" value="MBW4660695.1"/>
    <property type="molecule type" value="Genomic_DNA"/>
</dbReference>
<accession>A0A951UNP2</accession>
<organism evidence="5 6">
    <name type="scientific">Drouetiella hepatica Uher 2000/2452</name>
    <dbReference type="NCBI Taxonomy" id="904376"/>
    <lineage>
        <taxon>Bacteria</taxon>
        <taxon>Bacillati</taxon>
        <taxon>Cyanobacteriota</taxon>
        <taxon>Cyanophyceae</taxon>
        <taxon>Oculatellales</taxon>
        <taxon>Oculatellaceae</taxon>
        <taxon>Drouetiella</taxon>
    </lineage>
</organism>
<proteinExistence type="predicted"/>
<protein>
    <submittedName>
        <fullName evidence="5">N-acetylmuramoyl-L-alanine amidase</fullName>
        <ecNumber evidence="5">3.5.1.28</ecNumber>
    </submittedName>
</protein>
<reference evidence="5" key="1">
    <citation type="submission" date="2021-05" db="EMBL/GenBank/DDBJ databases">
        <authorList>
            <person name="Pietrasiak N."/>
            <person name="Ward R."/>
            <person name="Stajich J.E."/>
            <person name="Kurbessoian T."/>
        </authorList>
    </citation>
    <scope>NUCLEOTIDE SEQUENCE</scope>
    <source>
        <strain evidence="5">UHER 2000/2452</strain>
    </source>
</reference>
<reference evidence="5" key="2">
    <citation type="journal article" date="2022" name="Microbiol. Resour. Announc.">
        <title>Metagenome Sequencing to Explore Phylogenomics of Terrestrial Cyanobacteria.</title>
        <authorList>
            <person name="Ward R.D."/>
            <person name="Stajich J.E."/>
            <person name="Johansen J.R."/>
            <person name="Huntemann M."/>
            <person name="Clum A."/>
            <person name="Foster B."/>
            <person name="Foster B."/>
            <person name="Roux S."/>
            <person name="Palaniappan K."/>
            <person name="Varghese N."/>
            <person name="Mukherjee S."/>
            <person name="Reddy T.B.K."/>
            <person name="Daum C."/>
            <person name="Copeland A."/>
            <person name="Chen I.A."/>
            <person name="Ivanova N.N."/>
            <person name="Kyrpides N.C."/>
            <person name="Shapiro N."/>
            <person name="Eloe-Fadrosh E.A."/>
            <person name="Pietrasiak N."/>
        </authorList>
    </citation>
    <scope>NUCLEOTIDE SEQUENCE</scope>
    <source>
        <strain evidence="5">UHER 2000/2452</strain>
    </source>
</reference>
<keyword evidence="2" id="KW-0961">Cell wall biogenesis/degradation</keyword>
<evidence type="ECO:0000256" key="2">
    <source>
        <dbReference type="ARBA" id="ARBA00023316"/>
    </source>
</evidence>
<dbReference type="Gene3D" id="3.40.630.40">
    <property type="entry name" value="Zn-dependent exopeptidases"/>
    <property type="match status" value="1"/>
</dbReference>
<dbReference type="InterPro" id="IPR050695">
    <property type="entry name" value="N-acetylmuramoyl_amidase_3"/>
</dbReference>
<dbReference type="Gene3D" id="2.30.30.40">
    <property type="entry name" value="SH3 Domains"/>
    <property type="match status" value="1"/>
</dbReference>
<dbReference type="GO" id="GO:0030288">
    <property type="term" value="C:outer membrane-bounded periplasmic space"/>
    <property type="evidence" value="ECO:0007669"/>
    <property type="project" value="TreeGrafter"/>
</dbReference>
<dbReference type="CDD" id="cd02696">
    <property type="entry name" value="MurNAc-LAA"/>
    <property type="match status" value="1"/>
</dbReference>
<dbReference type="SUPFAM" id="SSF53187">
    <property type="entry name" value="Zn-dependent exopeptidases"/>
    <property type="match status" value="1"/>
</dbReference>
<dbReference type="Pfam" id="PF01520">
    <property type="entry name" value="Amidase_3"/>
    <property type="match status" value="1"/>
</dbReference>
<dbReference type="SMART" id="SM00287">
    <property type="entry name" value="SH3b"/>
    <property type="match status" value="1"/>
</dbReference>
<evidence type="ECO:0000259" key="4">
    <source>
        <dbReference type="SMART" id="SM00646"/>
    </source>
</evidence>
<dbReference type="EC" id="3.5.1.28" evidence="5"/>
<dbReference type="PANTHER" id="PTHR30404:SF0">
    <property type="entry name" value="N-ACETYLMURAMOYL-L-ALANINE AMIDASE AMIC"/>
    <property type="match status" value="1"/>
</dbReference>
<dbReference type="InterPro" id="IPR013783">
    <property type="entry name" value="Ig-like_fold"/>
</dbReference>
<dbReference type="InterPro" id="IPR003646">
    <property type="entry name" value="SH3-like_bac-type"/>
</dbReference>
<keyword evidence="1 5" id="KW-0378">Hydrolase</keyword>
<dbReference type="Gene3D" id="2.60.40.10">
    <property type="entry name" value="Immunoglobulins"/>
    <property type="match status" value="1"/>
</dbReference>
<sequence length="590" mass="64209">MMGTIGITSAAWAEQPLFVSYPPDGHETTSAQIFLIGTAPAQGEVTVNGMAIDRSPAGHFAPSLPLQVGENLFTLKYQNQAVTLRVKRLADSAAVPVGTFAEGSLTPAVDIARLPREPICFGAIAPPNAQVAVTLNQQTIPLFPQSNISELPPNSAVLTLQNQPTLTTAQSYQGCITGELWYEAGNVASSSGGNRLTSLDLGYPLFQLALNGETVREQGKGKVEILSPATLPVVEVITESGTARTGASTDYSRLTPLPKGTRAAVTAQEGEWLRLDYGGWIKAAETQIIPNAVLPQTLIRSVRASQEGDWTEIAFPLQVPVPLSVQQGDRTFTLTLYNTTAQTDIIALETDPAIARLDWQQIAPGQVQYTFQLKTQPWGYKLRYEGTTLILSLKHLPQLTHQKPLSGVSILLDPGHGGPEDLGSRGPTGYPEKDVTLIMANLVRDRLIAQGATVYMTREGDVDLYPNDRANLINQMEPTIAISLHYNALPDSGDARNTRGVSTFWYNTQAHSLADSLHNMLVTRLDRPSYGIFWDNLALTRPTVAPAVLLELGFMTNPEEFEWITNPQEQEKLADAIAEGITQWIEETRH</sequence>
<dbReference type="AlphaFoldDB" id="A0A951UNP2"/>